<dbReference type="Proteomes" id="UP000289738">
    <property type="component" value="Chromosome A07"/>
</dbReference>
<evidence type="ECO:0000313" key="2">
    <source>
        <dbReference type="EMBL" id="RYR50725.1"/>
    </source>
</evidence>
<name>A0A445CIH1_ARAHY</name>
<comment type="caution">
    <text evidence="2">The sequence shown here is derived from an EMBL/GenBank/DDBJ whole genome shotgun (WGS) entry which is preliminary data.</text>
</comment>
<sequence length="94" mass="10551">MIHAGIPSEKTYSIKTIGPVRYGPKSEWSGPKDTILCGGKFAWWTGGRRMQMEEEHVMSEVHLGCPPGLSDPHNSTFTVPFVLFHFHSAKNYMS</sequence>
<reference evidence="2 3" key="1">
    <citation type="submission" date="2019-01" db="EMBL/GenBank/DDBJ databases">
        <title>Sequencing of cultivated peanut Arachis hypogaea provides insights into genome evolution and oil improvement.</title>
        <authorList>
            <person name="Chen X."/>
        </authorList>
    </citation>
    <scope>NUCLEOTIDE SEQUENCE [LARGE SCALE GENOMIC DNA]</scope>
    <source>
        <strain evidence="3">cv. Fuhuasheng</strain>
        <strain evidence="2">GDAAS-fuhuasheng2018</strain>
        <tissue evidence="2">Leaves</tissue>
    </source>
</reference>
<dbReference type="AlphaFoldDB" id="A0A445CIH1"/>
<evidence type="ECO:0000313" key="3">
    <source>
        <dbReference type="Proteomes" id="UP000289738"/>
    </source>
</evidence>
<dbReference type="EMBL" id="SDMP01000007">
    <property type="protein sequence ID" value="RYR50725.1"/>
    <property type="molecule type" value="Genomic_DNA"/>
</dbReference>
<evidence type="ECO:0000313" key="1">
    <source>
        <dbReference type="EMBL" id="RYR50722.1"/>
    </source>
</evidence>
<gene>
    <name evidence="1" type="ORF">Ahy_A07g037348</name>
    <name evidence="2" type="ORF">Ahy_A07g037351</name>
</gene>
<protein>
    <submittedName>
        <fullName evidence="2">Uncharacterized protein</fullName>
    </submittedName>
</protein>
<accession>A0A445CIH1</accession>
<keyword evidence="3" id="KW-1185">Reference proteome</keyword>
<organism evidence="2 3">
    <name type="scientific">Arachis hypogaea</name>
    <name type="common">Peanut</name>
    <dbReference type="NCBI Taxonomy" id="3818"/>
    <lineage>
        <taxon>Eukaryota</taxon>
        <taxon>Viridiplantae</taxon>
        <taxon>Streptophyta</taxon>
        <taxon>Embryophyta</taxon>
        <taxon>Tracheophyta</taxon>
        <taxon>Spermatophyta</taxon>
        <taxon>Magnoliopsida</taxon>
        <taxon>eudicotyledons</taxon>
        <taxon>Gunneridae</taxon>
        <taxon>Pentapetalae</taxon>
        <taxon>rosids</taxon>
        <taxon>fabids</taxon>
        <taxon>Fabales</taxon>
        <taxon>Fabaceae</taxon>
        <taxon>Papilionoideae</taxon>
        <taxon>50 kb inversion clade</taxon>
        <taxon>dalbergioids sensu lato</taxon>
        <taxon>Dalbergieae</taxon>
        <taxon>Pterocarpus clade</taxon>
        <taxon>Arachis</taxon>
    </lineage>
</organism>
<proteinExistence type="predicted"/>
<dbReference type="EMBL" id="SDMP01000007">
    <property type="protein sequence ID" value="RYR50722.1"/>
    <property type="molecule type" value="Genomic_DNA"/>
</dbReference>